<evidence type="ECO:0000313" key="1">
    <source>
        <dbReference type="EMBL" id="ERJ21491.1"/>
    </source>
</evidence>
<gene>
    <name evidence="1" type="ORF">UNSW3_1591</name>
</gene>
<accession>U2ECV7</accession>
<name>U2ECV7_9BACT</name>
<proteinExistence type="predicted"/>
<protein>
    <submittedName>
        <fullName evidence="1">Uncharacterized protein</fullName>
    </submittedName>
</protein>
<organism evidence="1 2">
    <name type="scientific">Campylobacter concisus UNSW3</name>
    <dbReference type="NCBI Taxonomy" id="1242966"/>
    <lineage>
        <taxon>Bacteria</taxon>
        <taxon>Pseudomonadati</taxon>
        <taxon>Campylobacterota</taxon>
        <taxon>Epsilonproteobacteria</taxon>
        <taxon>Campylobacterales</taxon>
        <taxon>Campylobacteraceae</taxon>
        <taxon>Campylobacter</taxon>
    </lineage>
</organism>
<evidence type="ECO:0000313" key="2">
    <source>
        <dbReference type="Proteomes" id="UP000016636"/>
    </source>
</evidence>
<comment type="caution">
    <text evidence="1">The sequence shown here is derived from an EMBL/GenBank/DDBJ whole genome shotgun (WGS) entry which is preliminary data.</text>
</comment>
<sequence length="43" mass="5077">MSEIAKDQIYEQLDNIASTKEYLKLAELAKFELKDLIESFLKR</sequence>
<dbReference type="Proteomes" id="UP000016636">
    <property type="component" value="Unassembled WGS sequence"/>
</dbReference>
<dbReference type="AlphaFoldDB" id="U2ECV7"/>
<dbReference type="RefSeq" id="WP_021084898.1">
    <property type="nucleotide sequence ID" value="NZ_ANNE01000018.1"/>
</dbReference>
<dbReference type="EMBL" id="ANNE01000018">
    <property type="protein sequence ID" value="ERJ21491.1"/>
    <property type="molecule type" value="Genomic_DNA"/>
</dbReference>
<reference evidence="1 2" key="1">
    <citation type="journal article" date="2013" name="BMC Genomics">
        <title>Comparative genomics of Campylobacter concisus isolates reveals genetic diversity and provides insights into disease association.</title>
        <authorList>
            <person name="Deshpande N.P."/>
            <person name="Kaakoush N.O."/>
            <person name="Wilkins M.R."/>
            <person name="Mitchell H.M."/>
        </authorList>
    </citation>
    <scope>NUCLEOTIDE SEQUENCE [LARGE SCALE GENOMIC DNA]</scope>
    <source>
        <strain evidence="1 2">UNSW3</strain>
    </source>
</reference>
<dbReference type="PATRIC" id="fig|1242966.3.peg.1646"/>